<dbReference type="Proteomes" id="UP000193484">
    <property type="component" value="Unassembled WGS sequence"/>
</dbReference>
<dbReference type="EMBL" id="LQOJ01000069">
    <property type="protein sequence ID" value="ORU97251.1"/>
    <property type="molecule type" value="Genomic_DNA"/>
</dbReference>
<evidence type="ECO:0000313" key="1">
    <source>
        <dbReference type="EMBL" id="ORU97251.1"/>
    </source>
</evidence>
<accession>A0A1X1QZZ6</accession>
<comment type="caution">
    <text evidence="1">The sequence shown here is derived from an EMBL/GenBank/DDBJ whole genome shotgun (WGS) entry which is preliminary data.</text>
</comment>
<proteinExistence type="predicted"/>
<dbReference type="AlphaFoldDB" id="A0A1X1QZZ6"/>
<organism evidence="1 2">
    <name type="scientific">Mycolicibacterium fallax</name>
    <name type="common">Mycobacterium fallax</name>
    <dbReference type="NCBI Taxonomy" id="1793"/>
    <lineage>
        <taxon>Bacteria</taxon>
        <taxon>Bacillati</taxon>
        <taxon>Actinomycetota</taxon>
        <taxon>Actinomycetes</taxon>
        <taxon>Mycobacteriales</taxon>
        <taxon>Mycobacteriaceae</taxon>
        <taxon>Mycolicibacterium</taxon>
    </lineage>
</organism>
<dbReference type="STRING" id="1793.AWC04_18380"/>
<protein>
    <submittedName>
        <fullName evidence="1">Uncharacterized protein</fullName>
    </submittedName>
</protein>
<keyword evidence="2" id="KW-1185">Reference proteome</keyword>
<dbReference type="RefSeq" id="WP_109750629.1">
    <property type="nucleotide sequence ID" value="NZ_AP022603.1"/>
</dbReference>
<name>A0A1X1QZZ6_MYCFA</name>
<sequence length="85" mass="8920">MRDVMRNARTELRGLGAVVRRRPLTALLLVLIAALLAASITLNATHRQAPVQVEVVPPAGAAAVPDALPAGAWPSNCCNTKEEGK</sequence>
<evidence type="ECO:0000313" key="2">
    <source>
        <dbReference type="Proteomes" id="UP000193484"/>
    </source>
</evidence>
<gene>
    <name evidence="1" type="ORF">AWC04_18380</name>
</gene>
<reference evidence="1 2" key="1">
    <citation type="submission" date="2016-01" db="EMBL/GenBank/DDBJ databases">
        <title>The new phylogeny of the genus Mycobacterium.</title>
        <authorList>
            <person name="Tarcisio F."/>
            <person name="Conor M."/>
            <person name="Antonella G."/>
            <person name="Elisabetta G."/>
            <person name="Giulia F.S."/>
            <person name="Sara T."/>
            <person name="Anna F."/>
            <person name="Clotilde B."/>
            <person name="Roberto B."/>
            <person name="Veronica D.S."/>
            <person name="Fabio R."/>
            <person name="Monica P."/>
            <person name="Olivier J."/>
            <person name="Enrico T."/>
            <person name="Nicola S."/>
        </authorList>
    </citation>
    <scope>NUCLEOTIDE SEQUENCE [LARGE SCALE GENOMIC DNA]</scope>
    <source>
        <strain evidence="1 2">DSM 44179</strain>
    </source>
</reference>